<evidence type="ECO:0000256" key="4">
    <source>
        <dbReference type="SAM" id="Phobius"/>
    </source>
</evidence>
<evidence type="ECO:0000256" key="1">
    <source>
        <dbReference type="ARBA" id="ARBA00022729"/>
    </source>
</evidence>
<accession>A0A2R5LIH7</accession>
<dbReference type="PROSITE" id="PS51914">
    <property type="entry name" value="MRH"/>
    <property type="match status" value="1"/>
</dbReference>
<keyword evidence="4" id="KW-1133">Transmembrane helix</keyword>
<organism evidence="6">
    <name type="scientific">Ornithodoros turicata</name>
    <dbReference type="NCBI Taxonomy" id="34597"/>
    <lineage>
        <taxon>Eukaryota</taxon>
        <taxon>Metazoa</taxon>
        <taxon>Ecdysozoa</taxon>
        <taxon>Arthropoda</taxon>
        <taxon>Chelicerata</taxon>
        <taxon>Arachnida</taxon>
        <taxon>Acari</taxon>
        <taxon>Parasitiformes</taxon>
        <taxon>Ixodida</taxon>
        <taxon>Ixodoidea</taxon>
        <taxon>Argasidae</taxon>
        <taxon>Ornithodorinae</taxon>
        <taxon>Ornithodoros</taxon>
    </lineage>
</organism>
<dbReference type="AlphaFoldDB" id="A0A2R5LIH7"/>
<keyword evidence="4" id="KW-0472">Membrane</keyword>
<dbReference type="Pfam" id="PF02157">
    <property type="entry name" value="Man-6-P_recep"/>
    <property type="match status" value="1"/>
</dbReference>
<sequence>MLTRLSYYAGLFPVTTFICVIATVLADTCKLDGGYHYDVLKSAIWRISPPDDQCLGEKPCNWYFQFCNTLPSNLCGVGKSCEEPSKAQFGEFTTLVAEGPHGFLANFTNHTGGNSTCSSFSTNLLFRCDPKKTISIGNDTEVARLHQSGIVTNNQSCVRNITIEFSGACGTATQLQGLSAGSVLLILFFVLLLIYLVIGIVYNHSHGARGWEMIPNYQFWTELPLLIVEGCVFFVKIVTCQQTRSANGTYDNI</sequence>
<reference evidence="6" key="1">
    <citation type="submission" date="2018-03" db="EMBL/GenBank/DDBJ databases">
        <title>The relapsing fever spirochete Borrelia turicatae persists in the highly oxidative environment of its soft-bodied tick vector.</title>
        <authorList>
            <person name="Bourret T.J."/>
            <person name="Boyle W.K."/>
            <person name="Valenzuela J.G."/>
            <person name="Oliveira F."/>
            <person name="Lopez J.E."/>
        </authorList>
    </citation>
    <scope>NUCLEOTIDE SEQUENCE</scope>
    <source>
        <strain evidence="6">Kansas strain/isolate</strain>
        <tissue evidence="6">Salivary glands</tissue>
    </source>
</reference>
<feature type="transmembrane region" description="Helical" evidence="4">
    <location>
        <begin position="217"/>
        <end position="235"/>
    </location>
</feature>
<keyword evidence="3" id="KW-0325">Glycoprotein</keyword>
<feature type="transmembrane region" description="Helical" evidence="4">
    <location>
        <begin position="183"/>
        <end position="205"/>
    </location>
</feature>
<feature type="domain" description="MRH" evidence="5">
    <location>
        <begin position="27"/>
        <end position="171"/>
    </location>
</feature>
<evidence type="ECO:0000259" key="5">
    <source>
        <dbReference type="PROSITE" id="PS51914"/>
    </source>
</evidence>
<evidence type="ECO:0000256" key="2">
    <source>
        <dbReference type="ARBA" id="ARBA00023157"/>
    </source>
</evidence>
<name>A0A2R5LIH7_9ACAR</name>
<dbReference type="GO" id="GO:0000139">
    <property type="term" value="C:Golgi membrane"/>
    <property type="evidence" value="ECO:0007669"/>
    <property type="project" value="UniProtKB-SubCell"/>
</dbReference>
<keyword evidence="1" id="KW-0732">Signal</keyword>
<dbReference type="GO" id="GO:0005802">
    <property type="term" value="C:trans-Golgi network"/>
    <property type="evidence" value="ECO:0007669"/>
    <property type="project" value="TreeGrafter"/>
</dbReference>
<feature type="transmembrane region" description="Helical" evidence="4">
    <location>
        <begin position="6"/>
        <end position="26"/>
    </location>
</feature>
<evidence type="ECO:0000313" key="6">
    <source>
        <dbReference type="EMBL" id="MBY09343.1"/>
    </source>
</evidence>
<dbReference type="PANTHER" id="PTHR15071:SF0">
    <property type="entry name" value="MANNOSE 6-PHOSPHATE RECEPTOR-LIKE PROTEIN 1"/>
    <property type="match status" value="1"/>
</dbReference>
<keyword evidence="2" id="KW-1015">Disulfide bond</keyword>
<dbReference type="PANTHER" id="PTHR15071">
    <property type="entry name" value="MANNOSE-6-PHOSPHATE RECEPTOR FAMILY MEMBER"/>
    <property type="match status" value="1"/>
</dbReference>
<keyword evidence="4" id="KW-0812">Transmembrane</keyword>
<dbReference type="InterPro" id="IPR028927">
    <property type="entry name" value="Man-6-P_rcpt"/>
</dbReference>
<dbReference type="InterPro" id="IPR044865">
    <property type="entry name" value="MRH_dom"/>
</dbReference>
<proteinExistence type="predicted"/>
<protein>
    <submittedName>
        <fullName evidence="6">Putative secreted protein</fullName>
    </submittedName>
</protein>
<dbReference type="EMBL" id="GGLE01005217">
    <property type="protein sequence ID" value="MBY09343.1"/>
    <property type="molecule type" value="Transcribed_RNA"/>
</dbReference>
<evidence type="ECO:0000256" key="3">
    <source>
        <dbReference type="ARBA" id="ARBA00023180"/>
    </source>
</evidence>